<feature type="chain" id="PRO_5046270597" description="DnrO protein" evidence="1">
    <location>
        <begin position="22"/>
        <end position="165"/>
    </location>
</feature>
<keyword evidence="3" id="KW-1185">Reference proteome</keyword>
<gene>
    <name evidence="2" type="ORF">NX773_12945</name>
</gene>
<dbReference type="EMBL" id="JANUGV010000003">
    <property type="protein sequence ID" value="MCS0609071.1"/>
    <property type="molecule type" value="Genomic_DNA"/>
</dbReference>
<reference evidence="2 3" key="1">
    <citation type="submission" date="2022-08" db="EMBL/GenBank/DDBJ databases">
        <title>Reclassification of Massilia species as members of the genera Telluria, Duganella, Pseudoduganella, Mokoshia gen. nov. and Zemynaea gen. nov. using orthogonal and non-orthogonal genome-based approaches.</title>
        <authorList>
            <person name="Bowman J.P."/>
        </authorList>
    </citation>
    <scope>NUCLEOTIDE SEQUENCE [LARGE SCALE GENOMIC DNA]</scope>
    <source>
        <strain evidence="2 3">JCM 31607</strain>
    </source>
</reference>
<comment type="caution">
    <text evidence="2">The sequence shown here is derived from an EMBL/GenBank/DDBJ whole genome shotgun (WGS) entry which is preliminary data.</text>
</comment>
<keyword evidence="1" id="KW-0732">Signal</keyword>
<evidence type="ECO:0000256" key="1">
    <source>
        <dbReference type="SAM" id="SignalP"/>
    </source>
</evidence>
<protein>
    <recommendedName>
        <fullName evidence="4">DnrO protein</fullName>
    </recommendedName>
</protein>
<name>A0ABT2BKM8_9BURK</name>
<evidence type="ECO:0000313" key="2">
    <source>
        <dbReference type="EMBL" id="MCS0609071.1"/>
    </source>
</evidence>
<organism evidence="2 3">
    <name type="scientific">Massilia solisilvae</name>
    <dbReference type="NCBI Taxonomy" id="1811225"/>
    <lineage>
        <taxon>Bacteria</taxon>
        <taxon>Pseudomonadati</taxon>
        <taxon>Pseudomonadota</taxon>
        <taxon>Betaproteobacteria</taxon>
        <taxon>Burkholderiales</taxon>
        <taxon>Oxalobacteraceae</taxon>
        <taxon>Telluria group</taxon>
        <taxon>Massilia</taxon>
    </lineage>
</organism>
<sequence>MTRTKKLTFALLVALPLFAIGAGQHEHHDHVAHAKSQPIKIELDNGKKWPTDAPLRKGMNTIREVTAATIASMYAGTATDATYAAAANRIDRQISNIIQNCKLDPAADAQLHVLISEMMASSGVMAGKAPAKPRMDGLHRMAEALDAYGTHFTHPSWKGLEIQQH</sequence>
<evidence type="ECO:0008006" key="4">
    <source>
        <dbReference type="Google" id="ProtNLM"/>
    </source>
</evidence>
<proteinExistence type="predicted"/>
<dbReference type="RefSeq" id="WP_258856745.1">
    <property type="nucleotide sequence ID" value="NZ_JANUGV010000003.1"/>
</dbReference>
<evidence type="ECO:0000313" key="3">
    <source>
        <dbReference type="Proteomes" id="UP001205861"/>
    </source>
</evidence>
<feature type="signal peptide" evidence="1">
    <location>
        <begin position="1"/>
        <end position="21"/>
    </location>
</feature>
<accession>A0ABT2BKM8</accession>
<dbReference type="Proteomes" id="UP001205861">
    <property type="component" value="Unassembled WGS sequence"/>
</dbReference>